<gene>
    <name evidence="1" type="ORF">Sradi_5065200</name>
</gene>
<name>A0AAW2M0L2_SESRA</name>
<sequence length="80" mass="9172">LENEENDLVLRRSKRARVQKDFGPDFYGFNIENDPLSLKEAFSSPDAIFWKEAVNDEMESLVSNKIWKLVDLPPGCKTIG</sequence>
<feature type="non-terminal residue" evidence="1">
    <location>
        <position position="80"/>
    </location>
</feature>
<comment type="caution">
    <text evidence="1">The sequence shown here is derived from an EMBL/GenBank/DDBJ whole genome shotgun (WGS) entry which is preliminary data.</text>
</comment>
<organism evidence="1">
    <name type="scientific">Sesamum radiatum</name>
    <name type="common">Black benniseed</name>
    <dbReference type="NCBI Taxonomy" id="300843"/>
    <lineage>
        <taxon>Eukaryota</taxon>
        <taxon>Viridiplantae</taxon>
        <taxon>Streptophyta</taxon>
        <taxon>Embryophyta</taxon>
        <taxon>Tracheophyta</taxon>
        <taxon>Spermatophyta</taxon>
        <taxon>Magnoliopsida</taxon>
        <taxon>eudicotyledons</taxon>
        <taxon>Gunneridae</taxon>
        <taxon>Pentapetalae</taxon>
        <taxon>asterids</taxon>
        <taxon>lamiids</taxon>
        <taxon>Lamiales</taxon>
        <taxon>Pedaliaceae</taxon>
        <taxon>Sesamum</taxon>
    </lineage>
</organism>
<dbReference type="EMBL" id="JACGWJ010000023">
    <property type="protein sequence ID" value="KAL0324959.1"/>
    <property type="molecule type" value="Genomic_DNA"/>
</dbReference>
<evidence type="ECO:0000313" key="1">
    <source>
        <dbReference type="EMBL" id="KAL0324959.1"/>
    </source>
</evidence>
<accession>A0AAW2M0L2</accession>
<reference evidence="1" key="2">
    <citation type="journal article" date="2024" name="Plant">
        <title>Genomic evolution and insights into agronomic trait innovations of Sesamum species.</title>
        <authorList>
            <person name="Miao H."/>
            <person name="Wang L."/>
            <person name="Qu L."/>
            <person name="Liu H."/>
            <person name="Sun Y."/>
            <person name="Le M."/>
            <person name="Wang Q."/>
            <person name="Wei S."/>
            <person name="Zheng Y."/>
            <person name="Lin W."/>
            <person name="Duan Y."/>
            <person name="Cao H."/>
            <person name="Xiong S."/>
            <person name="Wang X."/>
            <person name="Wei L."/>
            <person name="Li C."/>
            <person name="Ma Q."/>
            <person name="Ju M."/>
            <person name="Zhao R."/>
            <person name="Li G."/>
            <person name="Mu C."/>
            <person name="Tian Q."/>
            <person name="Mei H."/>
            <person name="Zhang T."/>
            <person name="Gao T."/>
            <person name="Zhang H."/>
        </authorList>
    </citation>
    <scope>NUCLEOTIDE SEQUENCE</scope>
    <source>
        <strain evidence="1">G02</strain>
    </source>
</reference>
<reference evidence="1" key="1">
    <citation type="submission" date="2020-06" db="EMBL/GenBank/DDBJ databases">
        <authorList>
            <person name="Li T."/>
            <person name="Hu X."/>
            <person name="Zhang T."/>
            <person name="Song X."/>
            <person name="Zhang H."/>
            <person name="Dai N."/>
            <person name="Sheng W."/>
            <person name="Hou X."/>
            <person name="Wei L."/>
        </authorList>
    </citation>
    <scope>NUCLEOTIDE SEQUENCE</scope>
    <source>
        <strain evidence="1">G02</strain>
        <tissue evidence="1">Leaf</tissue>
    </source>
</reference>
<feature type="non-terminal residue" evidence="1">
    <location>
        <position position="1"/>
    </location>
</feature>
<proteinExistence type="predicted"/>
<dbReference type="AlphaFoldDB" id="A0AAW2M0L2"/>
<protein>
    <submittedName>
        <fullName evidence="1">Uncharacterized protein</fullName>
    </submittedName>
</protein>